<sequence>MSSDAGLDDPNDQLEDTEVAPNGSDDGDNAAMDDLFGDGDDEPTERAEADAEKTKQRYLDDEDLDSGDDLGRSDRIQREANEPQPQVVEENYNVIDVDFPRHPIPQPSDGEVYALKVPKIMSIEPSAFHIQSFQPPTTEHHKTEAPPSDFSALKTAQTTIRWRHSPSNPSELQSNARFLRWSDGSLTLQLASNPTVQYQIQAKPLAFPQQNPPKPTPTSINDTKRGNMKWNEKAESWMYLASASNASFMVRVTNKITGKLVVVPADDDKAALQSLARGTEQSKKKEGHVVMMGIVTEDPELAKKRAEQADREKTRAQRRLEGNLLKEKERAVRGGARGARSGLTIGGLEDDDMGGRGSGRAPRPKPRRKKRNDEYSDEEEEMYGRRPGRQDEYDEEDDFIAGSDEEEDRDAEGSEEEEDYDAAMDRREKEQAKAARAGTPKRDRPRDADADEDADHDSPVSRQKRRRVVEEDDDDE</sequence>
<dbReference type="EMBL" id="SNSC02000009">
    <property type="protein sequence ID" value="TID21554.1"/>
    <property type="molecule type" value="Genomic_DNA"/>
</dbReference>
<dbReference type="AlphaFoldDB" id="A0A4Z1P4S6"/>
<evidence type="ECO:0000256" key="1">
    <source>
        <dbReference type="SAM" id="MobiDB-lite"/>
    </source>
</evidence>
<dbReference type="STRING" id="86259.A0A4Z1P4S6"/>
<accession>A0A4Z1P4S6</accession>
<name>A0A4Z1P4S6_9PEZI</name>
<feature type="region of interest" description="Disordered" evidence="1">
    <location>
        <begin position="206"/>
        <end position="226"/>
    </location>
</feature>
<comment type="caution">
    <text evidence="2">The sequence shown here is derived from an EMBL/GenBank/DDBJ whole genome shotgun (WGS) entry which is preliminary data.</text>
</comment>
<evidence type="ECO:0008006" key="4">
    <source>
        <dbReference type="Google" id="ProtNLM"/>
    </source>
</evidence>
<proteinExistence type="predicted"/>
<feature type="compositionally biased region" description="Acidic residues" evidence="1">
    <location>
        <begin position="392"/>
        <end position="422"/>
    </location>
</feature>
<organism evidence="2 3">
    <name type="scientific">Venturia nashicola</name>
    <dbReference type="NCBI Taxonomy" id="86259"/>
    <lineage>
        <taxon>Eukaryota</taxon>
        <taxon>Fungi</taxon>
        <taxon>Dikarya</taxon>
        <taxon>Ascomycota</taxon>
        <taxon>Pezizomycotina</taxon>
        <taxon>Dothideomycetes</taxon>
        <taxon>Pleosporomycetidae</taxon>
        <taxon>Venturiales</taxon>
        <taxon>Venturiaceae</taxon>
        <taxon>Venturia</taxon>
    </lineage>
</organism>
<protein>
    <recommendedName>
        <fullName evidence="4">Leo1-domain-containing protein</fullName>
    </recommendedName>
</protein>
<gene>
    <name evidence="2" type="ORF">E6O75_ATG04949</name>
</gene>
<dbReference type="GO" id="GO:0032968">
    <property type="term" value="P:positive regulation of transcription elongation by RNA polymerase II"/>
    <property type="evidence" value="ECO:0007669"/>
    <property type="project" value="TreeGrafter"/>
</dbReference>
<dbReference type="GO" id="GO:0006368">
    <property type="term" value="P:transcription elongation by RNA polymerase II"/>
    <property type="evidence" value="ECO:0007669"/>
    <property type="project" value="InterPro"/>
</dbReference>
<dbReference type="Proteomes" id="UP000298493">
    <property type="component" value="Unassembled WGS sequence"/>
</dbReference>
<dbReference type="PANTHER" id="PTHR23146:SF0">
    <property type="entry name" value="RNA POLYMERASE-ASSOCIATED PROTEIN LEO1"/>
    <property type="match status" value="1"/>
</dbReference>
<feature type="compositionally biased region" description="Basic and acidic residues" evidence="1">
    <location>
        <begin position="301"/>
        <end position="332"/>
    </location>
</feature>
<dbReference type="Pfam" id="PF04004">
    <property type="entry name" value="Leo1"/>
    <property type="match status" value="1"/>
</dbReference>
<keyword evidence="3" id="KW-1185">Reference proteome</keyword>
<dbReference type="PANTHER" id="PTHR23146">
    <property type="entry name" value="LEO1 PROTEIN"/>
    <property type="match status" value="1"/>
</dbReference>
<dbReference type="InterPro" id="IPR007149">
    <property type="entry name" value="Leo1"/>
</dbReference>
<reference evidence="2 3" key="1">
    <citation type="submission" date="2019-04" db="EMBL/GenBank/DDBJ databases">
        <title>High contiguity whole genome sequence and gene annotation resource for two Venturia nashicola isolates.</title>
        <authorList>
            <person name="Prokchorchik M."/>
            <person name="Won K."/>
            <person name="Lee Y."/>
            <person name="Choi E.D."/>
            <person name="Segonzac C."/>
            <person name="Sohn K.H."/>
        </authorList>
    </citation>
    <scope>NUCLEOTIDE SEQUENCE [LARGE SCALE GENOMIC DNA]</scope>
    <source>
        <strain evidence="2 3">PRI2</strain>
    </source>
</reference>
<dbReference type="GO" id="GO:1990269">
    <property type="term" value="F:RNA polymerase II C-terminal domain phosphoserine binding"/>
    <property type="evidence" value="ECO:0007669"/>
    <property type="project" value="TreeGrafter"/>
</dbReference>
<feature type="compositionally biased region" description="Basic and acidic residues" evidence="1">
    <location>
        <begin position="44"/>
        <end position="59"/>
    </location>
</feature>
<evidence type="ECO:0000313" key="3">
    <source>
        <dbReference type="Proteomes" id="UP000298493"/>
    </source>
</evidence>
<feature type="region of interest" description="Disordered" evidence="1">
    <location>
        <begin position="1"/>
        <end position="90"/>
    </location>
</feature>
<dbReference type="GO" id="GO:0016593">
    <property type="term" value="C:Cdc73/Paf1 complex"/>
    <property type="evidence" value="ECO:0007669"/>
    <property type="project" value="InterPro"/>
</dbReference>
<feature type="compositionally biased region" description="Acidic residues" evidence="1">
    <location>
        <begin position="1"/>
        <end position="18"/>
    </location>
</feature>
<feature type="region of interest" description="Disordered" evidence="1">
    <location>
        <begin position="301"/>
        <end position="476"/>
    </location>
</feature>
<feature type="compositionally biased region" description="Basic and acidic residues" evidence="1">
    <location>
        <begin position="382"/>
        <end position="391"/>
    </location>
</feature>
<evidence type="ECO:0000313" key="2">
    <source>
        <dbReference type="EMBL" id="TID21554.1"/>
    </source>
</evidence>
<feature type="compositionally biased region" description="Basic and acidic residues" evidence="1">
    <location>
        <begin position="69"/>
        <end position="81"/>
    </location>
</feature>
<feature type="compositionally biased region" description="Basic and acidic residues" evidence="1">
    <location>
        <begin position="423"/>
        <end position="433"/>
    </location>
</feature>